<dbReference type="PANTHER" id="PTHR33406">
    <property type="entry name" value="MEMBRANE PROTEIN MJ1562-RELATED"/>
    <property type="match status" value="1"/>
</dbReference>
<keyword evidence="2" id="KW-1003">Cell membrane</keyword>
<feature type="transmembrane region" description="Helical" evidence="6">
    <location>
        <begin position="614"/>
        <end position="634"/>
    </location>
</feature>
<dbReference type="PANTHER" id="PTHR33406:SF13">
    <property type="entry name" value="MEMBRANE PROTEIN YDFJ"/>
    <property type="match status" value="1"/>
</dbReference>
<reference evidence="8 9" key="1">
    <citation type="submission" date="2020-08" db="EMBL/GenBank/DDBJ databases">
        <title>Genomic Encyclopedia of Type Strains, Phase IV (KMG-IV): sequencing the most valuable type-strain genomes for metagenomic binning, comparative biology and taxonomic classification.</title>
        <authorList>
            <person name="Goeker M."/>
        </authorList>
    </citation>
    <scope>NUCLEOTIDE SEQUENCE [LARGE SCALE GENOMIC DNA]</scope>
    <source>
        <strain evidence="8 9">DSM 19612</strain>
    </source>
</reference>
<feature type="transmembrane region" description="Helical" evidence="6">
    <location>
        <begin position="306"/>
        <end position="328"/>
    </location>
</feature>
<keyword evidence="3 6" id="KW-0812">Transmembrane</keyword>
<feature type="transmembrane region" description="Helical" evidence="6">
    <location>
        <begin position="173"/>
        <end position="191"/>
    </location>
</feature>
<dbReference type="RefSeq" id="WP_174496275.1">
    <property type="nucleotide sequence ID" value="NZ_CADDWK010000007.1"/>
</dbReference>
<dbReference type="Pfam" id="PF03176">
    <property type="entry name" value="MMPL"/>
    <property type="match status" value="2"/>
</dbReference>
<dbReference type="PROSITE" id="PS50156">
    <property type="entry name" value="SSD"/>
    <property type="match status" value="1"/>
</dbReference>
<protein>
    <recommendedName>
        <fullName evidence="7">SSD domain-containing protein</fullName>
    </recommendedName>
</protein>
<feature type="domain" description="SSD" evidence="7">
    <location>
        <begin position="200"/>
        <end position="323"/>
    </location>
</feature>
<comment type="subcellular location">
    <subcellularLocation>
        <location evidence="1">Cell membrane</location>
        <topology evidence="1">Multi-pass membrane protein</topology>
    </subcellularLocation>
</comment>
<accession>A0A841PS67</accession>
<dbReference type="InterPro" id="IPR050545">
    <property type="entry name" value="Mycobact_MmpL"/>
</dbReference>
<evidence type="ECO:0000256" key="1">
    <source>
        <dbReference type="ARBA" id="ARBA00004651"/>
    </source>
</evidence>
<evidence type="ECO:0000256" key="6">
    <source>
        <dbReference type="SAM" id="Phobius"/>
    </source>
</evidence>
<keyword evidence="4 6" id="KW-1133">Transmembrane helix</keyword>
<dbReference type="InterPro" id="IPR000731">
    <property type="entry name" value="SSD"/>
</dbReference>
<feature type="transmembrane region" description="Helical" evidence="6">
    <location>
        <begin position="518"/>
        <end position="535"/>
    </location>
</feature>
<dbReference type="AlphaFoldDB" id="A0A841PS67"/>
<feature type="transmembrane region" description="Helical" evidence="6">
    <location>
        <begin position="568"/>
        <end position="593"/>
    </location>
</feature>
<evidence type="ECO:0000313" key="9">
    <source>
        <dbReference type="Proteomes" id="UP000581688"/>
    </source>
</evidence>
<feature type="transmembrane region" description="Helical" evidence="6">
    <location>
        <begin position="198"/>
        <end position="218"/>
    </location>
</feature>
<evidence type="ECO:0000256" key="3">
    <source>
        <dbReference type="ARBA" id="ARBA00022692"/>
    </source>
</evidence>
<dbReference type="EMBL" id="JACHGH010000001">
    <property type="protein sequence ID" value="MBB6451649.1"/>
    <property type="molecule type" value="Genomic_DNA"/>
</dbReference>
<evidence type="ECO:0000313" key="8">
    <source>
        <dbReference type="EMBL" id="MBB6451649.1"/>
    </source>
</evidence>
<dbReference type="SUPFAM" id="SSF82866">
    <property type="entry name" value="Multidrug efflux transporter AcrB transmembrane domain"/>
    <property type="match status" value="2"/>
</dbReference>
<keyword evidence="5 6" id="KW-0472">Membrane</keyword>
<dbReference type="Proteomes" id="UP000581688">
    <property type="component" value="Unassembled WGS sequence"/>
</dbReference>
<dbReference type="InterPro" id="IPR004869">
    <property type="entry name" value="MMPL_dom"/>
</dbReference>
<evidence type="ECO:0000256" key="4">
    <source>
        <dbReference type="ARBA" id="ARBA00022989"/>
    </source>
</evidence>
<sequence>MKINIAARIIKHKKAIAIIFMLLTVISALASLTVSVNYDMKDYLPEEAQSTIAMEVMEEEFEGNVPTNRVMINDVTIQEALAFKEKLAAIDGVSDVTWLDDAIDIKAPLEMANEEDVESYYKDGKALFSFSIREGEEVEITDAIYDLIGEENAMAGESLNTATQQKMAGTESMYAAALLVPIIILILVLSTNSWIEPVFFLTAIGVSVLINMGSNAFLGEVSFVTQSVAPILQLAVSLDYAIFLLHSFAYYRKQVADPHEAMELAMKKSFSAIAASASTTFFGFIALSFMNFEIGSDLGINLVKGILFSFISVMVFLPALTLMFYKWIDKTQHKPFVPDFKKVGSRVVKFRIPSLLLVLLLIVPAFLAQSQTDFTYGIGDQPENTRAGSDIMKIREHFGESTPMVVLVPRGDIAKEEELVQDLASIDHVSSVLAYVNTVGAAIPPEYLDSSITEQFYSENYSRIILQTNTKTEGEKAFALIEQVQQTAGNYYSDDVYYVGESVTLYDIKNTVQKDNSFVNMLTIITVAFVLFVTFRSISIPLVLLLTIQSAVWINLSVPYFTDTSLVYVGYLLISIIQLAATVDYAILLTDAYKDYRKEMGVFQAVKKTVDEKIFAIAISASILSSVGFILWITSSNPIVSSIGLLLGRGALLSFIMVVFFLPALLLVFDKWIRKTTWKANFYRGASKSRDTE</sequence>
<evidence type="ECO:0000256" key="2">
    <source>
        <dbReference type="ARBA" id="ARBA00022475"/>
    </source>
</evidence>
<dbReference type="GO" id="GO:0005886">
    <property type="term" value="C:plasma membrane"/>
    <property type="evidence" value="ECO:0007669"/>
    <property type="project" value="UniProtKB-SubCell"/>
</dbReference>
<gene>
    <name evidence="8" type="ORF">HNQ94_000070</name>
</gene>
<name>A0A841PS67_9BACI</name>
<feature type="transmembrane region" description="Helical" evidence="6">
    <location>
        <begin position="230"/>
        <end position="251"/>
    </location>
</feature>
<proteinExistence type="predicted"/>
<feature type="transmembrane region" description="Helical" evidence="6">
    <location>
        <begin position="646"/>
        <end position="669"/>
    </location>
</feature>
<organism evidence="8 9">
    <name type="scientific">Salirhabdus euzebyi</name>
    <dbReference type="NCBI Taxonomy" id="394506"/>
    <lineage>
        <taxon>Bacteria</taxon>
        <taxon>Bacillati</taxon>
        <taxon>Bacillota</taxon>
        <taxon>Bacilli</taxon>
        <taxon>Bacillales</taxon>
        <taxon>Bacillaceae</taxon>
        <taxon>Salirhabdus</taxon>
    </lineage>
</organism>
<feature type="transmembrane region" description="Helical" evidence="6">
    <location>
        <begin position="348"/>
        <end position="367"/>
    </location>
</feature>
<keyword evidence="9" id="KW-1185">Reference proteome</keyword>
<comment type="caution">
    <text evidence="8">The sequence shown here is derived from an EMBL/GenBank/DDBJ whole genome shotgun (WGS) entry which is preliminary data.</text>
</comment>
<evidence type="ECO:0000259" key="7">
    <source>
        <dbReference type="PROSITE" id="PS50156"/>
    </source>
</evidence>
<evidence type="ECO:0000256" key="5">
    <source>
        <dbReference type="ARBA" id="ARBA00023136"/>
    </source>
</evidence>
<dbReference type="Gene3D" id="1.20.1640.10">
    <property type="entry name" value="Multidrug efflux transporter AcrB transmembrane domain"/>
    <property type="match status" value="2"/>
</dbReference>
<feature type="transmembrane region" description="Helical" evidence="6">
    <location>
        <begin position="272"/>
        <end position="294"/>
    </location>
</feature>